<reference evidence="1 3" key="1">
    <citation type="journal article" date="2008" name="Science">
        <title>The Physcomitrella genome reveals evolutionary insights into the conquest of land by plants.</title>
        <authorList>
            <person name="Rensing S."/>
            <person name="Lang D."/>
            <person name="Zimmer A."/>
            <person name="Terry A."/>
            <person name="Salamov A."/>
            <person name="Shapiro H."/>
            <person name="Nishiyama T."/>
            <person name="Perroud P.-F."/>
            <person name="Lindquist E."/>
            <person name="Kamisugi Y."/>
            <person name="Tanahashi T."/>
            <person name="Sakakibara K."/>
            <person name="Fujita T."/>
            <person name="Oishi K."/>
            <person name="Shin-I T."/>
            <person name="Kuroki Y."/>
            <person name="Toyoda A."/>
            <person name="Suzuki Y."/>
            <person name="Hashimoto A."/>
            <person name="Yamaguchi K."/>
            <person name="Sugano A."/>
            <person name="Kohara Y."/>
            <person name="Fujiyama A."/>
            <person name="Anterola A."/>
            <person name="Aoki S."/>
            <person name="Ashton N."/>
            <person name="Barbazuk W.B."/>
            <person name="Barker E."/>
            <person name="Bennetzen J."/>
            <person name="Bezanilla M."/>
            <person name="Blankenship R."/>
            <person name="Cho S.H."/>
            <person name="Dutcher S."/>
            <person name="Estelle M."/>
            <person name="Fawcett J.A."/>
            <person name="Gundlach H."/>
            <person name="Hanada K."/>
            <person name="Heyl A."/>
            <person name="Hicks K.A."/>
            <person name="Hugh J."/>
            <person name="Lohr M."/>
            <person name="Mayer K."/>
            <person name="Melkozernov A."/>
            <person name="Murata T."/>
            <person name="Nelson D."/>
            <person name="Pils B."/>
            <person name="Prigge M."/>
            <person name="Reiss B."/>
            <person name="Renner T."/>
            <person name="Rombauts S."/>
            <person name="Rushton P."/>
            <person name="Sanderfoot A."/>
            <person name="Schween G."/>
            <person name="Shiu S.-H."/>
            <person name="Stueber K."/>
            <person name="Theodoulou F.L."/>
            <person name="Tu H."/>
            <person name="Van de Peer Y."/>
            <person name="Verrier P.J."/>
            <person name="Waters E."/>
            <person name="Wood A."/>
            <person name="Yang L."/>
            <person name="Cove D."/>
            <person name="Cuming A."/>
            <person name="Hasebe M."/>
            <person name="Lucas S."/>
            <person name="Mishler D.B."/>
            <person name="Reski R."/>
            <person name="Grigoriev I."/>
            <person name="Quatrano R.S."/>
            <person name="Boore J.L."/>
        </authorList>
    </citation>
    <scope>NUCLEOTIDE SEQUENCE [LARGE SCALE GENOMIC DNA]</scope>
    <source>
        <strain evidence="2 3">cv. Gransden 2004</strain>
    </source>
</reference>
<accession>A0A2K1KKA5</accession>
<dbReference type="EnsemblPlants" id="Pp3c5_19420V3.2">
    <property type="protein sequence ID" value="Pp3c5_19420V3.2"/>
    <property type="gene ID" value="Pp3c5_19420"/>
</dbReference>
<name>A0A2K1KKA5_PHYPA</name>
<protein>
    <submittedName>
        <fullName evidence="1 2">Uncharacterized protein</fullName>
    </submittedName>
</protein>
<dbReference type="EnsemblPlants" id="Pp3c5_19420V3.1">
    <property type="protein sequence ID" value="Pp3c5_19420V3.1"/>
    <property type="gene ID" value="Pp3c5_19420"/>
</dbReference>
<evidence type="ECO:0000313" key="2">
    <source>
        <dbReference type="EnsemblPlants" id="Pp3c5_19420V3.1"/>
    </source>
</evidence>
<dbReference type="AlphaFoldDB" id="A0A2K1KKA5"/>
<reference evidence="1 3" key="2">
    <citation type="journal article" date="2018" name="Plant J.">
        <title>The Physcomitrella patens chromosome-scale assembly reveals moss genome structure and evolution.</title>
        <authorList>
            <person name="Lang D."/>
            <person name="Ullrich K.K."/>
            <person name="Murat F."/>
            <person name="Fuchs J."/>
            <person name="Jenkins J."/>
            <person name="Haas F.B."/>
            <person name="Piednoel M."/>
            <person name="Gundlach H."/>
            <person name="Van Bel M."/>
            <person name="Meyberg R."/>
            <person name="Vives C."/>
            <person name="Morata J."/>
            <person name="Symeonidi A."/>
            <person name="Hiss M."/>
            <person name="Muchero W."/>
            <person name="Kamisugi Y."/>
            <person name="Saleh O."/>
            <person name="Blanc G."/>
            <person name="Decker E.L."/>
            <person name="van Gessel N."/>
            <person name="Grimwood J."/>
            <person name="Hayes R.D."/>
            <person name="Graham S.W."/>
            <person name="Gunter L.E."/>
            <person name="McDaniel S.F."/>
            <person name="Hoernstein S.N.W."/>
            <person name="Larsson A."/>
            <person name="Li F.W."/>
            <person name="Perroud P.F."/>
            <person name="Phillips J."/>
            <person name="Ranjan P."/>
            <person name="Rokshar D.S."/>
            <person name="Rothfels C.J."/>
            <person name="Schneider L."/>
            <person name="Shu S."/>
            <person name="Stevenson D.W."/>
            <person name="Thummler F."/>
            <person name="Tillich M."/>
            <person name="Villarreal Aguilar J.C."/>
            <person name="Widiez T."/>
            <person name="Wong G.K."/>
            <person name="Wymore A."/>
            <person name="Zhang Y."/>
            <person name="Zimmer A.D."/>
            <person name="Quatrano R.S."/>
            <person name="Mayer K.F.X."/>
            <person name="Goodstein D."/>
            <person name="Casacuberta J.M."/>
            <person name="Vandepoele K."/>
            <person name="Reski R."/>
            <person name="Cuming A.C."/>
            <person name="Tuskan G.A."/>
            <person name="Maumus F."/>
            <person name="Salse J."/>
            <person name="Schmutz J."/>
            <person name="Rensing S.A."/>
        </authorList>
    </citation>
    <scope>NUCLEOTIDE SEQUENCE [LARGE SCALE GENOMIC DNA]</scope>
    <source>
        <strain evidence="2 3">cv. Gransden 2004</strain>
    </source>
</reference>
<gene>
    <name evidence="2" type="primary">LOC112282257</name>
    <name evidence="1" type="ORF">PHYPA_007883</name>
</gene>
<evidence type="ECO:0000313" key="1">
    <source>
        <dbReference type="EMBL" id="PNR54206.1"/>
    </source>
</evidence>
<dbReference type="Gramene" id="Pp3c5_19420V3.2">
    <property type="protein sequence ID" value="Pp3c5_19420V3.2"/>
    <property type="gene ID" value="Pp3c5_19420"/>
</dbReference>
<organism evidence="1">
    <name type="scientific">Physcomitrium patens</name>
    <name type="common">Spreading-leaved earth moss</name>
    <name type="synonym">Physcomitrella patens</name>
    <dbReference type="NCBI Taxonomy" id="3218"/>
    <lineage>
        <taxon>Eukaryota</taxon>
        <taxon>Viridiplantae</taxon>
        <taxon>Streptophyta</taxon>
        <taxon>Embryophyta</taxon>
        <taxon>Bryophyta</taxon>
        <taxon>Bryophytina</taxon>
        <taxon>Bryopsida</taxon>
        <taxon>Funariidae</taxon>
        <taxon>Funariales</taxon>
        <taxon>Funariaceae</taxon>
        <taxon>Physcomitrium</taxon>
    </lineage>
</organism>
<keyword evidence="3" id="KW-1185">Reference proteome</keyword>
<reference evidence="2" key="3">
    <citation type="submission" date="2020-12" db="UniProtKB">
        <authorList>
            <consortium name="EnsemblPlants"/>
        </authorList>
    </citation>
    <scope>IDENTIFICATION</scope>
</reference>
<proteinExistence type="predicted"/>
<evidence type="ECO:0000313" key="3">
    <source>
        <dbReference type="Proteomes" id="UP000006727"/>
    </source>
</evidence>
<dbReference type="Gramene" id="Pp3c5_19420V3.1">
    <property type="protein sequence ID" value="Pp3c5_19420V3.1"/>
    <property type="gene ID" value="Pp3c5_19420"/>
</dbReference>
<dbReference type="Proteomes" id="UP000006727">
    <property type="component" value="Chromosome 5"/>
</dbReference>
<dbReference type="EMBL" id="ABEU02000005">
    <property type="protein sequence ID" value="PNR54206.1"/>
    <property type="molecule type" value="Genomic_DNA"/>
</dbReference>
<dbReference type="PaxDb" id="3218-PP1S93_64V6.1"/>
<sequence>MERWSAEVVQCQSRPQRCRVNCSLENDAIASGLMCSQFIICMFSKGDGEVLQTSSELDRHFTHSLAAKRVSCSCCNATSSSTIHQECCQARVGKLDEGHGIKVKQSKHSCSFA</sequence>